<comment type="similarity">
    <text evidence="7">Belongs to the IspG family.</text>
</comment>
<evidence type="ECO:0000256" key="3">
    <source>
        <dbReference type="ARBA" id="ARBA00023002"/>
    </source>
</evidence>
<keyword evidence="2 7" id="KW-0479">Metal-binding</keyword>
<dbReference type="Gene3D" id="3.20.20.20">
    <property type="entry name" value="Dihydropteroate synthase-like"/>
    <property type="match status" value="1"/>
</dbReference>
<dbReference type="SUPFAM" id="SSF51717">
    <property type="entry name" value="Dihydropteroate synthetase-like"/>
    <property type="match status" value="1"/>
</dbReference>
<dbReference type="InterPro" id="IPR058578">
    <property type="entry name" value="IspG_TIM"/>
</dbReference>
<keyword evidence="11" id="KW-1185">Reference proteome</keyword>
<evidence type="ECO:0000256" key="4">
    <source>
        <dbReference type="ARBA" id="ARBA00023004"/>
    </source>
</evidence>
<dbReference type="Pfam" id="PF26540">
    <property type="entry name" value="GcpE_C"/>
    <property type="match status" value="1"/>
</dbReference>
<dbReference type="Gene3D" id="3.30.413.10">
    <property type="entry name" value="Sulfite Reductase Hemoprotein, domain 1"/>
    <property type="match status" value="1"/>
</dbReference>
<dbReference type="SUPFAM" id="SSF56014">
    <property type="entry name" value="Nitrite and sulphite reductase 4Fe-4S domain-like"/>
    <property type="match status" value="1"/>
</dbReference>
<dbReference type="NCBIfam" id="TIGR00612">
    <property type="entry name" value="ispG_gcpE"/>
    <property type="match status" value="1"/>
</dbReference>
<dbReference type="InterPro" id="IPR004588">
    <property type="entry name" value="IspG_bac-typ"/>
</dbReference>
<dbReference type="Pfam" id="PF04551">
    <property type="entry name" value="GcpE"/>
    <property type="match status" value="1"/>
</dbReference>
<evidence type="ECO:0000256" key="6">
    <source>
        <dbReference type="ARBA" id="ARBA00023229"/>
    </source>
</evidence>
<evidence type="ECO:0000256" key="5">
    <source>
        <dbReference type="ARBA" id="ARBA00023014"/>
    </source>
</evidence>
<proteinExistence type="inferred from homology"/>
<feature type="binding site" evidence="7">
    <location>
        <position position="306"/>
    </location>
    <ligand>
        <name>[4Fe-4S] cluster</name>
        <dbReference type="ChEBI" id="CHEBI:49883"/>
    </ligand>
</feature>
<feature type="binding site" evidence="7">
    <location>
        <position position="299"/>
    </location>
    <ligand>
        <name>[4Fe-4S] cluster</name>
        <dbReference type="ChEBI" id="CHEBI:49883"/>
    </ligand>
</feature>
<keyword evidence="3 7" id="KW-0560">Oxidoreductase</keyword>
<dbReference type="RefSeq" id="WP_224034332.1">
    <property type="nucleotide sequence ID" value="NZ_AP024849.1"/>
</dbReference>
<feature type="domain" description="IspG C-terminal" evidence="9">
    <location>
        <begin position="260"/>
        <end position="348"/>
    </location>
</feature>
<keyword evidence="1 7" id="KW-0004">4Fe-4S</keyword>
<comment type="cofactor">
    <cofactor evidence="7">
        <name>[4Fe-4S] cluster</name>
        <dbReference type="ChEBI" id="CHEBI:49883"/>
    </cofactor>
    <text evidence="7">Binds 1 [4Fe-4S] cluster.</text>
</comment>
<organism evidence="10 11">
    <name type="scientific">Clostridium gelidum</name>
    <dbReference type="NCBI Taxonomy" id="704125"/>
    <lineage>
        <taxon>Bacteria</taxon>
        <taxon>Bacillati</taxon>
        <taxon>Bacillota</taxon>
        <taxon>Clostridia</taxon>
        <taxon>Eubacteriales</taxon>
        <taxon>Clostridiaceae</taxon>
        <taxon>Clostridium</taxon>
    </lineage>
</organism>
<dbReference type="NCBIfam" id="NF001540">
    <property type="entry name" value="PRK00366.1"/>
    <property type="match status" value="1"/>
</dbReference>
<dbReference type="HAMAP" id="MF_00159">
    <property type="entry name" value="IspG"/>
    <property type="match status" value="1"/>
</dbReference>
<evidence type="ECO:0000256" key="1">
    <source>
        <dbReference type="ARBA" id="ARBA00022485"/>
    </source>
</evidence>
<dbReference type="InterPro" id="IPR045854">
    <property type="entry name" value="NO2/SO3_Rdtase_4Fe4S_sf"/>
</dbReference>
<dbReference type="PANTHER" id="PTHR30454">
    <property type="entry name" value="4-HYDROXY-3-METHYLBUT-2-EN-1-YL DIPHOSPHATE SYNTHASE"/>
    <property type="match status" value="1"/>
</dbReference>
<accession>A0ABN6J113</accession>
<feature type="binding site" evidence="7">
    <location>
        <position position="264"/>
    </location>
    <ligand>
        <name>[4Fe-4S] cluster</name>
        <dbReference type="ChEBI" id="CHEBI:49883"/>
    </ligand>
</feature>
<dbReference type="InterPro" id="IPR011005">
    <property type="entry name" value="Dihydropteroate_synth-like_sf"/>
</dbReference>
<evidence type="ECO:0000256" key="2">
    <source>
        <dbReference type="ARBA" id="ARBA00022723"/>
    </source>
</evidence>
<dbReference type="EMBL" id="AP024849">
    <property type="protein sequence ID" value="BCZ48034.1"/>
    <property type="molecule type" value="Genomic_DNA"/>
</dbReference>
<evidence type="ECO:0000259" key="9">
    <source>
        <dbReference type="Pfam" id="PF26540"/>
    </source>
</evidence>
<dbReference type="InterPro" id="IPR016425">
    <property type="entry name" value="IspG_bac"/>
</dbReference>
<protein>
    <recommendedName>
        <fullName evidence="7">4-hydroxy-3-methylbut-2-en-1-yl diphosphate synthase (flavodoxin)</fullName>
        <ecNumber evidence="7">1.17.7.3</ecNumber>
    </recommendedName>
    <alternativeName>
        <fullName evidence="7">1-hydroxy-2-methyl-2-(E)-butenyl 4-diphosphate synthase</fullName>
    </alternativeName>
</protein>
<dbReference type="EC" id="1.17.7.3" evidence="7"/>
<dbReference type="PANTHER" id="PTHR30454:SF0">
    <property type="entry name" value="4-HYDROXY-3-METHYLBUT-2-EN-1-YL DIPHOSPHATE SYNTHASE (FERREDOXIN), CHLOROPLASTIC"/>
    <property type="match status" value="1"/>
</dbReference>
<dbReference type="Proteomes" id="UP000824633">
    <property type="component" value="Chromosome"/>
</dbReference>
<name>A0ABN6J113_9CLOT</name>
<evidence type="ECO:0000313" key="11">
    <source>
        <dbReference type="Proteomes" id="UP000824633"/>
    </source>
</evidence>
<comment type="function">
    <text evidence="7">Converts 2C-methyl-D-erythritol 2,4-cyclodiphosphate (ME-2,4cPP) into 1-hydroxy-2-methyl-2-(E)-butenyl 4-diphosphate.</text>
</comment>
<gene>
    <name evidence="7 10" type="primary">ispG</name>
    <name evidence="10" type="ORF">psyc5s11_41010</name>
</gene>
<comment type="catalytic activity">
    <reaction evidence="7">
        <text>(2E)-4-hydroxy-3-methylbut-2-enyl diphosphate + oxidized [flavodoxin] + H2O + 2 H(+) = 2-C-methyl-D-erythritol 2,4-cyclic diphosphate + reduced [flavodoxin]</text>
        <dbReference type="Rhea" id="RHEA:43604"/>
        <dbReference type="Rhea" id="RHEA-COMP:10622"/>
        <dbReference type="Rhea" id="RHEA-COMP:10623"/>
        <dbReference type="ChEBI" id="CHEBI:15377"/>
        <dbReference type="ChEBI" id="CHEBI:15378"/>
        <dbReference type="ChEBI" id="CHEBI:57618"/>
        <dbReference type="ChEBI" id="CHEBI:58210"/>
        <dbReference type="ChEBI" id="CHEBI:58483"/>
        <dbReference type="ChEBI" id="CHEBI:128753"/>
        <dbReference type="EC" id="1.17.7.3"/>
    </reaction>
</comment>
<dbReference type="PIRSF" id="PIRSF004640">
    <property type="entry name" value="IspG"/>
    <property type="match status" value="1"/>
</dbReference>
<dbReference type="InterPro" id="IPR058579">
    <property type="entry name" value="IspG_C"/>
</dbReference>
<keyword evidence="5 7" id="KW-0411">Iron-sulfur</keyword>
<reference evidence="11" key="1">
    <citation type="submission" date="2021-07" db="EMBL/GenBank/DDBJ databases">
        <title>Complete genome sequencing of a Clostridium isolate.</title>
        <authorList>
            <person name="Ueki A."/>
            <person name="Tonouchi A."/>
        </authorList>
    </citation>
    <scope>NUCLEOTIDE SEQUENCE [LARGE SCALE GENOMIC DNA]</scope>
    <source>
        <strain evidence="11">C5S11</strain>
    </source>
</reference>
<feature type="domain" description="IspG TIM-barrel" evidence="8">
    <location>
        <begin position="7"/>
        <end position="245"/>
    </location>
</feature>
<comment type="pathway">
    <text evidence="7">Isoprenoid biosynthesis; isopentenyl diphosphate biosynthesis via DXP pathway; isopentenyl diphosphate from 1-deoxy-D-xylulose 5-phosphate: step 5/6.</text>
</comment>
<keyword evidence="4 7" id="KW-0408">Iron</keyword>
<feature type="binding site" evidence="7">
    <location>
        <position position="267"/>
    </location>
    <ligand>
        <name>[4Fe-4S] cluster</name>
        <dbReference type="ChEBI" id="CHEBI:49883"/>
    </ligand>
</feature>
<sequence>MKRRISKKIKVGNIYVGGDAPITVQSMTTTQTKNIDDTLEQIKKLYDAGCDIIRCAVLDMDDAEGLREITKKSPIPVVADIHFDYKLALKAIENGVSALRINPGNIGSIDRIKILKEACVEKQIPIRIGVNSGSLEKDILEKYGMPTAEGLVESALRHVKILEDLDFHEIVISIKSSNVSMMIDCYRLIAGRCDYPLHLGVTEAGTIQRGTIKSSIGIGTLLAEGIGDTIRVSLTTDPIHEIKVGIEILKTLGLKKKGVEFVSCPTCGRTQINLIKIAEEVEKRLETYKKDIKVAVMGCVVNGPGEAREADIGIAGGIGEGIIFKNGKVIKKVKEEDLVDALMEEIDKL</sequence>
<evidence type="ECO:0000313" key="10">
    <source>
        <dbReference type="EMBL" id="BCZ48034.1"/>
    </source>
</evidence>
<evidence type="ECO:0000256" key="7">
    <source>
        <dbReference type="HAMAP-Rule" id="MF_00159"/>
    </source>
</evidence>
<evidence type="ECO:0000259" key="8">
    <source>
        <dbReference type="Pfam" id="PF04551"/>
    </source>
</evidence>
<keyword evidence="6 7" id="KW-0414">Isoprene biosynthesis</keyword>